<dbReference type="SMART" id="SM00353">
    <property type="entry name" value="HLH"/>
    <property type="match status" value="1"/>
</dbReference>
<dbReference type="OrthoDB" id="687495at2759"/>
<keyword evidence="4" id="KW-0804">Transcription</keyword>
<feature type="compositionally biased region" description="Polar residues" evidence="6">
    <location>
        <begin position="189"/>
        <end position="199"/>
    </location>
</feature>
<evidence type="ECO:0000313" key="8">
    <source>
        <dbReference type="EMBL" id="EEF29926.1"/>
    </source>
</evidence>
<dbReference type="InterPro" id="IPR045843">
    <property type="entry name" value="IND-like"/>
</dbReference>
<proteinExistence type="predicted"/>
<dbReference type="CDD" id="cd11454">
    <property type="entry name" value="bHLH_AtIND_like"/>
    <property type="match status" value="1"/>
</dbReference>
<keyword evidence="9" id="KW-1185">Reference proteome</keyword>
<dbReference type="AlphaFoldDB" id="B9T2K1"/>
<keyword evidence="2" id="KW-0805">Transcription regulation</keyword>
<dbReference type="InterPro" id="IPR011598">
    <property type="entry name" value="bHLH_dom"/>
</dbReference>
<name>B9T2K1_RICCO</name>
<dbReference type="eggNOG" id="ENOG502QT4N">
    <property type="taxonomic scope" value="Eukaryota"/>
</dbReference>
<evidence type="ECO:0000256" key="1">
    <source>
        <dbReference type="ARBA" id="ARBA00004123"/>
    </source>
</evidence>
<evidence type="ECO:0000256" key="5">
    <source>
        <dbReference type="ARBA" id="ARBA00023242"/>
    </source>
</evidence>
<dbReference type="FunCoup" id="B9T2K1">
    <property type="interactions" value="95"/>
</dbReference>
<reference evidence="9" key="1">
    <citation type="journal article" date="2010" name="Nat. Biotechnol.">
        <title>Draft genome sequence of the oilseed species Ricinus communis.</title>
        <authorList>
            <person name="Chan A.P."/>
            <person name="Crabtree J."/>
            <person name="Zhao Q."/>
            <person name="Lorenzi H."/>
            <person name="Orvis J."/>
            <person name="Puiu D."/>
            <person name="Melake-Berhan A."/>
            <person name="Jones K.M."/>
            <person name="Redman J."/>
            <person name="Chen G."/>
            <person name="Cahoon E.B."/>
            <person name="Gedil M."/>
            <person name="Stanke M."/>
            <person name="Haas B.J."/>
            <person name="Wortman J.R."/>
            <person name="Fraser-Liggett C.M."/>
            <person name="Ravel J."/>
            <person name="Rabinowicz P.D."/>
        </authorList>
    </citation>
    <scope>NUCLEOTIDE SEQUENCE [LARGE SCALE GENOMIC DNA]</scope>
    <source>
        <strain evidence="9">cv. Hale</strain>
    </source>
</reference>
<evidence type="ECO:0000256" key="2">
    <source>
        <dbReference type="ARBA" id="ARBA00023015"/>
    </source>
</evidence>
<dbReference type="GO" id="GO:0006357">
    <property type="term" value="P:regulation of transcription by RNA polymerase II"/>
    <property type="evidence" value="ECO:0000318"/>
    <property type="project" value="GO_Central"/>
</dbReference>
<feature type="region of interest" description="Disordered" evidence="6">
    <location>
        <begin position="189"/>
        <end position="243"/>
    </location>
</feature>
<dbReference type="GO" id="GO:0048766">
    <property type="term" value="P:root hair initiation"/>
    <property type="evidence" value="ECO:0007669"/>
    <property type="project" value="UniProtKB-ARBA"/>
</dbReference>
<dbReference type="Gene3D" id="4.10.280.10">
    <property type="entry name" value="Helix-loop-helix DNA-binding domain"/>
    <property type="match status" value="1"/>
</dbReference>
<dbReference type="STRING" id="3988.B9T2K1"/>
<accession>B9T2K1</accession>
<feature type="compositionally biased region" description="Low complexity" evidence="6">
    <location>
        <begin position="228"/>
        <end position="237"/>
    </location>
</feature>
<feature type="domain" description="BHLH" evidence="7">
    <location>
        <begin position="231"/>
        <end position="280"/>
    </location>
</feature>
<dbReference type="InterPro" id="IPR036638">
    <property type="entry name" value="HLH_DNA-bd_sf"/>
</dbReference>
<dbReference type="PANTHER" id="PTHR45914">
    <property type="entry name" value="TRANSCRIPTION FACTOR HEC3-RELATED"/>
    <property type="match status" value="1"/>
</dbReference>
<evidence type="ECO:0000256" key="6">
    <source>
        <dbReference type="SAM" id="MobiDB-lite"/>
    </source>
</evidence>
<evidence type="ECO:0000256" key="4">
    <source>
        <dbReference type="ARBA" id="ARBA00023163"/>
    </source>
</evidence>
<dbReference type="EMBL" id="EQ974384">
    <property type="protein sequence ID" value="EEF29926.1"/>
    <property type="molecule type" value="Genomic_DNA"/>
</dbReference>
<dbReference type="InParanoid" id="B9T2K1"/>
<dbReference type="Pfam" id="PF00010">
    <property type="entry name" value="HLH"/>
    <property type="match status" value="1"/>
</dbReference>
<dbReference type="KEGG" id="rcu:8262354"/>
<dbReference type="GO" id="GO:0000978">
    <property type="term" value="F:RNA polymerase II cis-regulatory region sequence-specific DNA binding"/>
    <property type="evidence" value="ECO:0000318"/>
    <property type="project" value="GO_Central"/>
</dbReference>
<dbReference type="GO" id="GO:0005634">
    <property type="term" value="C:nucleus"/>
    <property type="evidence" value="ECO:0000318"/>
    <property type="project" value="GO_Central"/>
</dbReference>
<evidence type="ECO:0000259" key="7">
    <source>
        <dbReference type="PROSITE" id="PS50888"/>
    </source>
</evidence>
<organism evidence="8 9">
    <name type="scientific">Ricinus communis</name>
    <name type="common">Castor bean</name>
    <dbReference type="NCBI Taxonomy" id="3988"/>
    <lineage>
        <taxon>Eukaryota</taxon>
        <taxon>Viridiplantae</taxon>
        <taxon>Streptophyta</taxon>
        <taxon>Embryophyta</taxon>
        <taxon>Tracheophyta</taxon>
        <taxon>Spermatophyta</taxon>
        <taxon>Magnoliopsida</taxon>
        <taxon>eudicotyledons</taxon>
        <taxon>Gunneridae</taxon>
        <taxon>Pentapetalae</taxon>
        <taxon>rosids</taxon>
        <taxon>fabids</taxon>
        <taxon>Malpighiales</taxon>
        <taxon>Euphorbiaceae</taxon>
        <taxon>Acalyphoideae</taxon>
        <taxon>Acalypheae</taxon>
        <taxon>Ricinus</taxon>
    </lineage>
</organism>
<dbReference type="FunFam" id="4.10.280.10:FF:000046">
    <property type="entry name" value="Transcription factor bHLH83"/>
    <property type="match status" value="1"/>
</dbReference>
<gene>
    <name evidence="8" type="ORF">RCOM_0285440</name>
</gene>
<dbReference type="SUPFAM" id="SSF47459">
    <property type="entry name" value="HLH, helix-loop-helix DNA-binding domain"/>
    <property type="match status" value="1"/>
</dbReference>
<dbReference type="GO" id="GO:0046983">
    <property type="term" value="F:protein dimerization activity"/>
    <property type="evidence" value="ECO:0007669"/>
    <property type="project" value="InterPro"/>
</dbReference>
<sequence length="327" mass="36193">MALAKDRIGSVQTCAYNGNLMGDLSSLDPYTFDGKHKLVPEEGESNIKNLAMSHSYSSSLGSPSSANSNEFLFHSARHQAHEGAHSLINFRGGYDGFLHGNGSLLSFEQNNKVSSQTSSGLKEDYSTWEVDFNCNYQWNQMNPKSSADPRLVENINCFHTASNFNSIDNSEKEDPGDWLYSEGTIITDHSIQEPGTQDANFHKRPHMGESTQAVKKQCNSATKKQKPKTSPSKDPQSIAAKNRRERISERLKILQELVPNGSKVDLVTMLEKAISYVKFLQLQVKVLATDEFWPVQGGKAPDVSQVKEAIDAILSSQKDRNSSSSSK</sequence>
<dbReference type="PROSITE" id="PS50888">
    <property type="entry name" value="BHLH"/>
    <property type="match status" value="1"/>
</dbReference>
<keyword evidence="5" id="KW-0539">Nucleus</keyword>
<dbReference type="PANTHER" id="PTHR45914:SF59">
    <property type="entry name" value="TRANSCRIPTION FACTOR BHLH83-LIKE"/>
    <property type="match status" value="1"/>
</dbReference>
<evidence type="ECO:0000313" key="9">
    <source>
        <dbReference type="Proteomes" id="UP000008311"/>
    </source>
</evidence>
<keyword evidence="3" id="KW-0238">DNA-binding</keyword>
<feature type="compositionally biased region" description="Polar residues" evidence="6">
    <location>
        <begin position="209"/>
        <end position="221"/>
    </location>
</feature>
<evidence type="ECO:0000256" key="3">
    <source>
        <dbReference type="ARBA" id="ARBA00023125"/>
    </source>
</evidence>
<dbReference type="Proteomes" id="UP000008311">
    <property type="component" value="Unassembled WGS sequence"/>
</dbReference>
<protein>
    <submittedName>
        <fullName evidence="8">DNA binding protein, putative</fullName>
    </submittedName>
</protein>
<comment type="subcellular location">
    <subcellularLocation>
        <location evidence="1">Nucleus</location>
    </subcellularLocation>
</comment>
<dbReference type="GO" id="GO:0000981">
    <property type="term" value="F:DNA-binding transcription factor activity, RNA polymerase II-specific"/>
    <property type="evidence" value="ECO:0000318"/>
    <property type="project" value="GO_Central"/>
</dbReference>